<name>A0A8H4TJ30_9HYPO</name>
<reference evidence="3" key="2">
    <citation type="submission" date="2020-05" db="EMBL/GenBank/DDBJ databases">
        <authorList>
            <person name="Kim H.-S."/>
            <person name="Proctor R.H."/>
            <person name="Brown D.W."/>
        </authorList>
    </citation>
    <scope>NUCLEOTIDE SEQUENCE</scope>
    <source>
        <strain evidence="3">NRRL 20472</strain>
    </source>
</reference>
<feature type="transmembrane region" description="Helical" evidence="1">
    <location>
        <begin position="188"/>
        <end position="208"/>
    </location>
</feature>
<keyword evidence="1" id="KW-0812">Transmembrane</keyword>
<feature type="chain" id="PRO_5034905120" evidence="2">
    <location>
        <begin position="18"/>
        <end position="235"/>
    </location>
</feature>
<evidence type="ECO:0000256" key="2">
    <source>
        <dbReference type="SAM" id="SignalP"/>
    </source>
</evidence>
<evidence type="ECO:0000313" key="4">
    <source>
        <dbReference type="Proteomes" id="UP000622797"/>
    </source>
</evidence>
<feature type="transmembrane region" description="Helical" evidence="1">
    <location>
        <begin position="214"/>
        <end position="234"/>
    </location>
</feature>
<sequence length="235" mass="24205">MKATFFSVFALAMSAIASPVPQGEKSARSVEQVGGAVHNVEHIVTEVGVKQIVDEATKKAPVKRAAISNPQELITTIKTTVHKVNMKTTGINAIVDQVKAGKMTKDAGATKAVPGFESIHFELTELVTKLTGAAGLDVADADVDTVLSLVVVLVSEVLTTVKTVVTVTGLRPQLISVLHSVFQILSKVLTLVIGLVAAIVPGLIAALTPLLSGLGNGVLAPILTPVTGLLAGLAL</sequence>
<comment type="caution">
    <text evidence="3">The sequence shown here is derived from an EMBL/GenBank/DDBJ whole genome shotgun (WGS) entry which is preliminary data.</text>
</comment>
<keyword evidence="1" id="KW-0472">Membrane</keyword>
<keyword evidence="1" id="KW-1133">Transmembrane helix</keyword>
<reference evidence="3" key="1">
    <citation type="journal article" date="2020" name="BMC Genomics">
        <title>Correction to: Identification and distribution of gene clusters required for synthesis of sphingolipid metabolism inhibitors in diverse species of the filamentous fungus Fusarium.</title>
        <authorList>
            <person name="Kim H.S."/>
            <person name="Lohmar J.M."/>
            <person name="Busman M."/>
            <person name="Brown D.W."/>
            <person name="Naumann T.A."/>
            <person name="Divon H.H."/>
            <person name="Lysoe E."/>
            <person name="Uhlig S."/>
            <person name="Proctor R.H."/>
        </authorList>
    </citation>
    <scope>NUCLEOTIDE SEQUENCE</scope>
    <source>
        <strain evidence="3">NRRL 20472</strain>
    </source>
</reference>
<dbReference type="AlphaFoldDB" id="A0A8H4TJ30"/>
<accession>A0A8H4TJ30</accession>
<evidence type="ECO:0000256" key="1">
    <source>
        <dbReference type="SAM" id="Phobius"/>
    </source>
</evidence>
<keyword evidence="2" id="KW-0732">Signal</keyword>
<dbReference type="Proteomes" id="UP000622797">
    <property type="component" value="Unassembled WGS sequence"/>
</dbReference>
<proteinExistence type="predicted"/>
<evidence type="ECO:0000313" key="3">
    <source>
        <dbReference type="EMBL" id="KAF4958689.1"/>
    </source>
</evidence>
<organism evidence="3 4">
    <name type="scientific">Fusarium sarcochroum</name>
    <dbReference type="NCBI Taxonomy" id="1208366"/>
    <lineage>
        <taxon>Eukaryota</taxon>
        <taxon>Fungi</taxon>
        <taxon>Dikarya</taxon>
        <taxon>Ascomycota</taxon>
        <taxon>Pezizomycotina</taxon>
        <taxon>Sordariomycetes</taxon>
        <taxon>Hypocreomycetidae</taxon>
        <taxon>Hypocreales</taxon>
        <taxon>Nectriaceae</taxon>
        <taxon>Fusarium</taxon>
        <taxon>Fusarium lateritium species complex</taxon>
    </lineage>
</organism>
<dbReference type="OrthoDB" id="4774241at2759"/>
<dbReference type="EMBL" id="JABEXW010000681">
    <property type="protein sequence ID" value="KAF4958689.1"/>
    <property type="molecule type" value="Genomic_DNA"/>
</dbReference>
<feature type="signal peptide" evidence="2">
    <location>
        <begin position="1"/>
        <end position="17"/>
    </location>
</feature>
<keyword evidence="4" id="KW-1185">Reference proteome</keyword>
<protein>
    <submittedName>
        <fullName evidence="3">Uncharacterized protein</fullName>
    </submittedName>
</protein>
<gene>
    <name evidence="3" type="ORF">FSARC_10962</name>
</gene>